<feature type="transmembrane region" description="Helical" evidence="8">
    <location>
        <begin position="31"/>
        <end position="55"/>
    </location>
</feature>
<dbReference type="EMBL" id="SPMZ01000055">
    <property type="protein sequence ID" value="NMQ20619.1"/>
    <property type="molecule type" value="Genomic_DNA"/>
</dbReference>
<keyword evidence="5 8" id="KW-0812">Transmembrane</keyword>
<evidence type="ECO:0000256" key="4">
    <source>
        <dbReference type="ARBA" id="ARBA00022475"/>
    </source>
</evidence>
<evidence type="ECO:0000313" key="10">
    <source>
        <dbReference type="Proteomes" id="UP000760480"/>
    </source>
</evidence>
<comment type="similarity">
    <text evidence="2 8">Belongs to the 4-toluene sulfonate uptake permease (TSUP) (TC 2.A.102) family.</text>
</comment>
<dbReference type="PANTHER" id="PTHR30269">
    <property type="entry name" value="TRANSMEMBRANE PROTEIN YFCA"/>
    <property type="match status" value="1"/>
</dbReference>
<organism evidence="9 10">
    <name type="scientific">Candidatus Competibacter phosphatis</name>
    <dbReference type="NCBI Taxonomy" id="221280"/>
    <lineage>
        <taxon>Bacteria</taxon>
        <taxon>Pseudomonadati</taxon>
        <taxon>Pseudomonadota</taxon>
        <taxon>Gammaproteobacteria</taxon>
        <taxon>Candidatus Competibacteraceae</taxon>
        <taxon>Candidatus Competibacter</taxon>
    </lineage>
</organism>
<feature type="transmembrane region" description="Helical" evidence="8">
    <location>
        <begin position="106"/>
        <end position="125"/>
    </location>
</feature>
<evidence type="ECO:0000313" key="9">
    <source>
        <dbReference type="EMBL" id="NMQ20619.1"/>
    </source>
</evidence>
<keyword evidence="10" id="KW-1185">Reference proteome</keyword>
<evidence type="ECO:0000256" key="8">
    <source>
        <dbReference type="RuleBase" id="RU363041"/>
    </source>
</evidence>
<evidence type="ECO:0000256" key="2">
    <source>
        <dbReference type="ARBA" id="ARBA00009142"/>
    </source>
</evidence>
<proteinExistence type="inferred from homology"/>
<sequence length="253" mass="25897">MLNDPFNVILLFAAACMAGALNAVAGGGSFLTLPALVFTGMSPVIANATGTVALLPGYASSALGFREDLEAPPGLSLRTLTVLSLIGGAMGAALLLVTNDHTFNRIVPWLLLMATILFAVGPILLRKVKDSHTGHAPVGKSAVGMLAVSIYGGYFNGGLGILLLALFGLLGQTNLNAMNGVKNLVSALLTAIAVTIYAWGGVVAWPQAGVMMMAATAGGYFGARVARRIPTPALRAGIVATGLIMTTLFFLRG</sequence>
<dbReference type="InterPro" id="IPR052017">
    <property type="entry name" value="TSUP"/>
</dbReference>
<dbReference type="PANTHER" id="PTHR30269:SF0">
    <property type="entry name" value="MEMBRANE TRANSPORTER PROTEIN YFCA-RELATED"/>
    <property type="match status" value="1"/>
</dbReference>
<gene>
    <name evidence="9" type="ORF">E4P82_16300</name>
</gene>
<evidence type="ECO:0000256" key="1">
    <source>
        <dbReference type="ARBA" id="ARBA00004651"/>
    </source>
</evidence>
<feature type="transmembrane region" description="Helical" evidence="8">
    <location>
        <begin position="6"/>
        <end position="24"/>
    </location>
</feature>
<feature type="transmembrane region" description="Helical" evidence="8">
    <location>
        <begin position="145"/>
        <end position="171"/>
    </location>
</feature>
<keyword evidence="4 8" id="KW-1003">Cell membrane</keyword>
<accession>A0ABX1TPL1</accession>
<comment type="subcellular location">
    <subcellularLocation>
        <location evidence="1 8">Cell membrane</location>
        <topology evidence="1 8">Multi-pass membrane protein</topology>
    </subcellularLocation>
</comment>
<dbReference type="Proteomes" id="UP000760480">
    <property type="component" value="Unassembled WGS sequence"/>
</dbReference>
<feature type="transmembrane region" description="Helical" evidence="8">
    <location>
        <begin position="183"/>
        <end position="202"/>
    </location>
</feature>
<feature type="transmembrane region" description="Helical" evidence="8">
    <location>
        <begin position="75"/>
        <end position="97"/>
    </location>
</feature>
<protein>
    <recommendedName>
        <fullName evidence="8">Probable membrane transporter protein</fullName>
    </recommendedName>
</protein>
<keyword evidence="6 8" id="KW-1133">Transmembrane helix</keyword>
<name>A0ABX1TPL1_9GAMM</name>
<feature type="transmembrane region" description="Helical" evidence="8">
    <location>
        <begin position="233"/>
        <end position="251"/>
    </location>
</feature>
<evidence type="ECO:0000256" key="7">
    <source>
        <dbReference type="ARBA" id="ARBA00023136"/>
    </source>
</evidence>
<keyword evidence="7 8" id="KW-0472">Membrane</keyword>
<evidence type="ECO:0000256" key="5">
    <source>
        <dbReference type="ARBA" id="ARBA00022692"/>
    </source>
</evidence>
<keyword evidence="3" id="KW-0813">Transport</keyword>
<reference evidence="9 10" key="1">
    <citation type="submission" date="2019-03" db="EMBL/GenBank/DDBJ databases">
        <title>Metabolic reconstructions from genomes of highly enriched 'Candidatus Accumulibacter' and 'Candidatus Competibacter' bioreactor populations.</title>
        <authorList>
            <person name="Annavajhala M.K."/>
            <person name="Welles L."/>
            <person name="Abbas B."/>
            <person name="Sorokin D."/>
            <person name="Park H."/>
            <person name="Van Loosdrecht M."/>
            <person name="Chandran K."/>
        </authorList>
    </citation>
    <scope>NUCLEOTIDE SEQUENCE [LARGE SCALE GENOMIC DNA]</scope>
    <source>
        <strain evidence="9 10">SBR_G</strain>
    </source>
</reference>
<evidence type="ECO:0000256" key="6">
    <source>
        <dbReference type="ARBA" id="ARBA00022989"/>
    </source>
</evidence>
<dbReference type="RefSeq" id="WP_169249887.1">
    <property type="nucleotide sequence ID" value="NZ_SPMZ01000055.1"/>
</dbReference>
<comment type="caution">
    <text evidence="9">The sequence shown here is derived from an EMBL/GenBank/DDBJ whole genome shotgun (WGS) entry which is preliminary data.</text>
</comment>
<dbReference type="InterPro" id="IPR002781">
    <property type="entry name" value="TM_pro_TauE-like"/>
</dbReference>
<dbReference type="Pfam" id="PF01925">
    <property type="entry name" value="TauE"/>
    <property type="match status" value="1"/>
</dbReference>
<evidence type="ECO:0000256" key="3">
    <source>
        <dbReference type="ARBA" id="ARBA00022448"/>
    </source>
</evidence>